<feature type="transmembrane region" description="Helical" evidence="6">
    <location>
        <begin position="142"/>
        <end position="163"/>
    </location>
</feature>
<keyword evidence="3 6" id="KW-0812">Transmembrane</keyword>
<evidence type="ECO:0000256" key="6">
    <source>
        <dbReference type="SAM" id="Phobius"/>
    </source>
</evidence>
<evidence type="ECO:0000313" key="7">
    <source>
        <dbReference type="EMBL" id="RXF69421.1"/>
    </source>
</evidence>
<name>A0A4Q0M8F1_9SPHI</name>
<evidence type="ECO:0000256" key="5">
    <source>
        <dbReference type="ARBA" id="ARBA00023136"/>
    </source>
</evidence>
<organism evidence="7 8">
    <name type="scientific">Arcticibacter tournemirensis</name>
    <dbReference type="NCBI Taxonomy" id="699437"/>
    <lineage>
        <taxon>Bacteria</taxon>
        <taxon>Pseudomonadati</taxon>
        <taxon>Bacteroidota</taxon>
        <taxon>Sphingobacteriia</taxon>
        <taxon>Sphingobacteriales</taxon>
        <taxon>Sphingobacteriaceae</taxon>
        <taxon>Arcticibacter</taxon>
    </lineage>
</organism>
<feature type="transmembrane region" description="Helical" evidence="6">
    <location>
        <begin position="21"/>
        <end position="42"/>
    </location>
</feature>
<evidence type="ECO:0000256" key="2">
    <source>
        <dbReference type="ARBA" id="ARBA00022475"/>
    </source>
</evidence>
<dbReference type="Proteomes" id="UP000290848">
    <property type="component" value="Unassembled WGS sequence"/>
</dbReference>
<protein>
    <recommendedName>
        <fullName evidence="9">Oligosaccharide flippase family protein</fullName>
    </recommendedName>
</protein>
<proteinExistence type="predicted"/>
<feature type="transmembrane region" description="Helical" evidence="6">
    <location>
        <begin position="243"/>
        <end position="262"/>
    </location>
</feature>
<evidence type="ECO:0000313" key="8">
    <source>
        <dbReference type="Proteomes" id="UP000290848"/>
    </source>
</evidence>
<keyword evidence="5 6" id="KW-0472">Membrane</keyword>
<dbReference type="InterPro" id="IPR050833">
    <property type="entry name" value="Poly_Biosynth_Transport"/>
</dbReference>
<feature type="transmembrane region" description="Helical" evidence="6">
    <location>
        <begin position="416"/>
        <end position="433"/>
    </location>
</feature>
<dbReference type="PANTHER" id="PTHR30250">
    <property type="entry name" value="PST FAMILY PREDICTED COLANIC ACID TRANSPORTER"/>
    <property type="match status" value="1"/>
</dbReference>
<dbReference type="GO" id="GO:0005886">
    <property type="term" value="C:plasma membrane"/>
    <property type="evidence" value="ECO:0007669"/>
    <property type="project" value="UniProtKB-SubCell"/>
</dbReference>
<comment type="caution">
    <text evidence="7">The sequence shown here is derived from an EMBL/GenBank/DDBJ whole genome shotgun (WGS) entry which is preliminary data.</text>
</comment>
<evidence type="ECO:0000256" key="4">
    <source>
        <dbReference type="ARBA" id="ARBA00022989"/>
    </source>
</evidence>
<feature type="transmembrane region" description="Helical" evidence="6">
    <location>
        <begin position="357"/>
        <end position="377"/>
    </location>
</feature>
<dbReference type="PANTHER" id="PTHR30250:SF11">
    <property type="entry name" value="O-ANTIGEN TRANSPORTER-RELATED"/>
    <property type="match status" value="1"/>
</dbReference>
<accession>A0A4Q0M8F1</accession>
<dbReference type="AlphaFoldDB" id="A0A4Q0M8F1"/>
<comment type="subcellular location">
    <subcellularLocation>
        <location evidence="1">Cell membrane</location>
        <topology evidence="1">Multi-pass membrane protein</topology>
    </subcellularLocation>
</comment>
<feature type="transmembrane region" description="Helical" evidence="6">
    <location>
        <begin position="389"/>
        <end position="410"/>
    </location>
</feature>
<evidence type="ECO:0008006" key="9">
    <source>
        <dbReference type="Google" id="ProtNLM"/>
    </source>
</evidence>
<dbReference type="EMBL" id="RXOC01000007">
    <property type="protein sequence ID" value="RXF69421.1"/>
    <property type="molecule type" value="Genomic_DNA"/>
</dbReference>
<gene>
    <name evidence="7" type="ORF">EKH83_12120</name>
</gene>
<feature type="transmembrane region" description="Helical" evidence="6">
    <location>
        <begin position="203"/>
        <end position="222"/>
    </location>
</feature>
<keyword evidence="2" id="KW-1003">Cell membrane</keyword>
<feature type="transmembrane region" description="Helical" evidence="6">
    <location>
        <begin position="170"/>
        <end position="191"/>
    </location>
</feature>
<dbReference type="RefSeq" id="WP_128769693.1">
    <property type="nucleotide sequence ID" value="NZ_RXOC01000007.1"/>
</dbReference>
<feature type="transmembrane region" description="Helical" evidence="6">
    <location>
        <begin position="282"/>
        <end position="302"/>
    </location>
</feature>
<evidence type="ECO:0000256" key="3">
    <source>
        <dbReference type="ARBA" id="ARBA00022692"/>
    </source>
</evidence>
<evidence type="ECO:0000256" key="1">
    <source>
        <dbReference type="ARBA" id="ARBA00004651"/>
    </source>
</evidence>
<reference evidence="7 8" key="1">
    <citation type="submission" date="2018-12" db="EMBL/GenBank/DDBJ databases">
        <title>The Draft Genome Sequence of the Soil Bacterium Pedobacter tournemirensis R1.</title>
        <authorList>
            <person name="He J."/>
        </authorList>
    </citation>
    <scope>NUCLEOTIDE SEQUENCE [LARGE SCALE GENOMIC DNA]</scope>
    <source>
        <strain evidence="7 8">R1</strain>
    </source>
</reference>
<sequence>MLNIKALVYGNIKILKNIAGAFAIKGLGMAVSLFSMPLYMHYFDNNSILGVWFTVMTVLNWILSFDLGIGNGLRNNLTISLSQNDTAISKELISSAYAILGLVTVVFILTSLVFVNNINWNAFFNININIISPEVLKKSIKIVYIGIILSFFLRIVNSILYALQLSAVNNFISLLTNLLLVAYILVTTPHHDVNNRLIEISNAYALITIAPLIIATVLVFYHSSLKKCRPSFGSIKKSAIKQVFSLGMVFFGLQVLYMIITVTNEWFISKFFSPDFCVEYRIYFNLFSILGSLFLLALTPLWSAITEAYAKRRYSWIVKLKKYIYILAAVMGGIQLLTLPFLQFIVDIWLGPRAITINYSVAIIFTIYSLLTIWISVQSTLVAGLGKLNVQLAGYLFAVVFKILFILILSQHFNNWIIVILGTVIGLIPYAIIQPISIKKSFKILSIQSEV</sequence>
<feature type="transmembrane region" description="Helical" evidence="6">
    <location>
        <begin position="48"/>
        <end position="71"/>
    </location>
</feature>
<keyword evidence="4 6" id="KW-1133">Transmembrane helix</keyword>
<feature type="transmembrane region" description="Helical" evidence="6">
    <location>
        <begin position="323"/>
        <end position="345"/>
    </location>
</feature>
<feature type="transmembrane region" description="Helical" evidence="6">
    <location>
        <begin position="92"/>
        <end position="115"/>
    </location>
</feature>